<keyword evidence="2" id="KW-1185">Reference proteome</keyword>
<accession>A0ACA9M0W0</accession>
<name>A0ACA9M0W0_9GLOM</name>
<protein>
    <submittedName>
        <fullName evidence="1">7707_t:CDS:1</fullName>
    </submittedName>
</protein>
<feature type="non-terminal residue" evidence="1">
    <location>
        <position position="1"/>
    </location>
</feature>
<dbReference type="EMBL" id="CAJVPM010009355">
    <property type="protein sequence ID" value="CAG8563371.1"/>
    <property type="molecule type" value="Genomic_DNA"/>
</dbReference>
<evidence type="ECO:0000313" key="2">
    <source>
        <dbReference type="Proteomes" id="UP000789860"/>
    </source>
</evidence>
<sequence>LGVLFWELSNGNPPFEGISNEEVEKKVKLDERETLFPRTPDDFKDLYIKAWDGDPDLCLTIEKI</sequence>
<evidence type="ECO:0000313" key="1">
    <source>
        <dbReference type="EMBL" id="CAG8563371.1"/>
    </source>
</evidence>
<dbReference type="Proteomes" id="UP000789860">
    <property type="component" value="Unassembled WGS sequence"/>
</dbReference>
<reference evidence="1" key="1">
    <citation type="submission" date="2021-06" db="EMBL/GenBank/DDBJ databases">
        <authorList>
            <person name="Kallberg Y."/>
            <person name="Tangrot J."/>
            <person name="Rosling A."/>
        </authorList>
    </citation>
    <scope>NUCLEOTIDE SEQUENCE</scope>
    <source>
        <strain evidence="1">AU212A</strain>
    </source>
</reference>
<organism evidence="1 2">
    <name type="scientific">Scutellospora calospora</name>
    <dbReference type="NCBI Taxonomy" id="85575"/>
    <lineage>
        <taxon>Eukaryota</taxon>
        <taxon>Fungi</taxon>
        <taxon>Fungi incertae sedis</taxon>
        <taxon>Mucoromycota</taxon>
        <taxon>Glomeromycotina</taxon>
        <taxon>Glomeromycetes</taxon>
        <taxon>Diversisporales</taxon>
        <taxon>Gigasporaceae</taxon>
        <taxon>Scutellospora</taxon>
    </lineage>
</organism>
<proteinExistence type="predicted"/>
<comment type="caution">
    <text evidence="1">The sequence shown here is derived from an EMBL/GenBank/DDBJ whole genome shotgun (WGS) entry which is preliminary data.</text>
</comment>
<gene>
    <name evidence="1" type="ORF">SCALOS_LOCUS5589</name>
</gene>